<proteinExistence type="predicted"/>
<accession>A0ACC0X1Z0</accession>
<protein>
    <submittedName>
        <fullName evidence="1">Uncharacterized protein</fullName>
    </submittedName>
</protein>
<name>A0ACC0X1Z0_9ROSI</name>
<reference evidence="2" key="1">
    <citation type="journal article" date="2023" name="G3 (Bethesda)">
        <title>Genome assembly and association tests identify interacting loci associated with vigor, precocity, and sex in interspecific pistachio rootstocks.</title>
        <authorList>
            <person name="Palmer W."/>
            <person name="Jacygrad E."/>
            <person name="Sagayaradj S."/>
            <person name="Cavanaugh K."/>
            <person name="Han R."/>
            <person name="Bertier L."/>
            <person name="Beede B."/>
            <person name="Kafkas S."/>
            <person name="Golino D."/>
            <person name="Preece J."/>
            <person name="Michelmore R."/>
        </authorList>
    </citation>
    <scope>NUCLEOTIDE SEQUENCE [LARGE SCALE GENOMIC DNA]</scope>
</reference>
<keyword evidence="2" id="KW-1185">Reference proteome</keyword>
<comment type="caution">
    <text evidence="1">The sequence shown here is derived from an EMBL/GenBank/DDBJ whole genome shotgun (WGS) entry which is preliminary data.</text>
</comment>
<gene>
    <name evidence="1" type="ORF">Pint_30043</name>
</gene>
<dbReference type="Proteomes" id="UP001163603">
    <property type="component" value="Chromosome 15"/>
</dbReference>
<sequence>MGNFLSSSFSCDGIFSRCLDCTLTKAAYVSELKDNLAVLQTEHQKLIEARNDVMRRVTIAEEQHDMKRLDQVDGWLSRVDTMGTKVDKLTEDRSREIEKLCLGDYCSMNCKSSYKFGRKMAKKLQDVAALKSEGDFNDVAGRVLKDSVDEIPIDPKIIGMQSLFDKVIRFQVWNSCVSSS</sequence>
<organism evidence="1 2">
    <name type="scientific">Pistacia integerrima</name>
    <dbReference type="NCBI Taxonomy" id="434235"/>
    <lineage>
        <taxon>Eukaryota</taxon>
        <taxon>Viridiplantae</taxon>
        <taxon>Streptophyta</taxon>
        <taxon>Embryophyta</taxon>
        <taxon>Tracheophyta</taxon>
        <taxon>Spermatophyta</taxon>
        <taxon>Magnoliopsida</taxon>
        <taxon>eudicotyledons</taxon>
        <taxon>Gunneridae</taxon>
        <taxon>Pentapetalae</taxon>
        <taxon>rosids</taxon>
        <taxon>malvids</taxon>
        <taxon>Sapindales</taxon>
        <taxon>Anacardiaceae</taxon>
        <taxon>Pistacia</taxon>
    </lineage>
</organism>
<evidence type="ECO:0000313" key="1">
    <source>
        <dbReference type="EMBL" id="KAJ0007731.1"/>
    </source>
</evidence>
<dbReference type="EMBL" id="CM047750">
    <property type="protein sequence ID" value="KAJ0007731.1"/>
    <property type="molecule type" value="Genomic_DNA"/>
</dbReference>
<evidence type="ECO:0000313" key="2">
    <source>
        <dbReference type="Proteomes" id="UP001163603"/>
    </source>
</evidence>